<dbReference type="SUPFAM" id="SSF117782">
    <property type="entry name" value="YbjQ-like"/>
    <property type="match status" value="1"/>
</dbReference>
<dbReference type="AlphaFoldDB" id="A0A424YFD7"/>
<accession>A0A424YFD7</accession>
<dbReference type="InterPro" id="IPR002765">
    <property type="entry name" value="UPF0145_YbjQ-like"/>
</dbReference>
<dbReference type="HAMAP" id="MF_00338">
    <property type="entry name" value="UPF0145"/>
    <property type="match status" value="1"/>
</dbReference>
<comment type="caution">
    <text evidence="3">The sequence shown here is derived from an EMBL/GenBank/DDBJ whole genome shotgun (WGS) entry which is preliminary data.</text>
</comment>
<dbReference type="Gene3D" id="3.30.110.70">
    <property type="entry name" value="Hypothetical protein apc22750. Chain B"/>
    <property type="match status" value="1"/>
</dbReference>
<reference evidence="3 4" key="1">
    <citation type="submission" date="2018-08" db="EMBL/GenBank/DDBJ databases">
        <title>The metabolism and importance of syntrophic acetate oxidation coupled to methane or sulfide production in haloalkaline environments.</title>
        <authorList>
            <person name="Timmers P.H.A."/>
            <person name="Vavourakis C.D."/>
            <person name="Sorokin D.Y."/>
            <person name="Sinninghe Damste J.S."/>
            <person name="Muyzer G."/>
            <person name="Stams A.J.M."/>
            <person name="Plugge C.M."/>
        </authorList>
    </citation>
    <scope>NUCLEOTIDE SEQUENCE [LARGE SCALE GENOMIC DNA]</scope>
    <source>
        <strain evidence="3">MSAO_Bac1</strain>
    </source>
</reference>
<organism evidence="3 4">
    <name type="scientific">Candidatus Syntrophonatronum acetioxidans</name>
    <dbReference type="NCBI Taxonomy" id="1795816"/>
    <lineage>
        <taxon>Bacteria</taxon>
        <taxon>Bacillati</taxon>
        <taxon>Bacillota</taxon>
        <taxon>Clostridia</taxon>
        <taxon>Eubacteriales</taxon>
        <taxon>Syntrophomonadaceae</taxon>
        <taxon>Candidatus Syntrophonatronum</taxon>
    </lineage>
</organism>
<evidence type="ECO:0000313" key="3">
    <source>
        <dbReference type="EMBL" id="RQD76487.1"/>
    </source>
</evidence>
<dbReference type="PANTHER" id="PTHR34068:SF2">
    <property type="entry name" value="UPF0145 PROTEIN SCO3412"/>
    <property type="match status" value="1"/>
</dbReference>
<dbReference type="InterPro" id="IPR035439">
    <property type="entry name" value="UPF0145_dom_sf"/>
</dbReference>
<sequence length="100" mass="10855">MLLTTTDLRTDYEVLGIVRGNKVKAVHLGKDIIAFFKNLFGGDISEYEELFSSVRDAAVKEMISDAEKLGANAIIGIRFSSAQIGSNMAEIIVFGTAVKI</sequence>
<evidence type="ECO:0000256" key="1">
    <source>
        <dbReference type="ARBA" id="ARBA00010751"/>
    </source>
</evidence>
<evidence type="ECO:0000313" key="4">
    <source>
        <dbReference type="Proteomes" id="UP000285138"/>
    </source>
</evidence>
<protein>
    <recommendedName>
        <fullName evidence="2">UPF0145 protein D5R97_04365</fullName>
    </recommendedName>
</protein>
<name>A0A424YFD7_9FIRM</name>
<evidence type="ECO:0000256" key="2">
    <source>
        <dbReference type="HAMAP-Rule" id="MF_00338"/>
    </source>
</evidence>
<proteinExistence type="inferred from homology"/>
<comment type="similarity">
    <text evidence="1 2">Belongs to the UPF0145 family.</text>
</comment>
<dbReference type="Proteomes" id="UP000285138">
    <property type="component" value="Unassembled WGS sequence"/>
</dbReference>
<dbReference type="Pfam" id="PF01906">
    <property type="entry name" value="YbjQ_1"/>
    <property type="match status" value="1"/>
</dbReference>
<dbReference type="EMBL" id="QZAA01000115">
    <property type="protein sequence ID" value="RQD76487.1"/>
    <property type="molecule type" value="Genomic_DNA"/>
</dbReference>
<gene>
    <name evidence="3" type="ORF">D5R97_04365</name>
</gene>
<dbReference type="PANTHER" id="PTHR34068">
    <property type="entry name" value="UPF0145 PROTEIN YBJQ"/>
    <property type="match status" value="1"/>
</dbReference>